<dbReference type="AlphaFoldDB" id="A0A9X7TW41"/>
<evidence type="ECO:0000313" key="1">
    <source>
        <dbReference type="EMBL" id="QLL68708.1"/>
    </source>
</evidence>
<reference evidence="1 2" key="1">
    <citation type="submission" date="2020-01" db="EMBL/GenBank/DDBJ databases">
        <title>Complete and circular genome sequences of six lactobacillus isolates from horses.</title>
        <authorList>
            <person name="Hassan H.M."/>
        </authorList>
    </citation>
    <scope>NUCLEOTIDE SEQUENCE [LARGE SCALE GENOMIC DNA]</scope>
    <source>
        <strain evidence="1 2">3DG</strain>
    </source>
</reference>
<dbReference type="EMBL" id="CP047409">
    <property type="protein sequence ID" value="QLL68708.1"/>
    <property type="molecule type" value="Genomic_DNA"/>
</dbReference>
<proteinExistence type="predicted"/>
<dbReference type="RefSeq" id="WP_180873101.1">
    <property type="nucleotide sequence ID" value="NZ_CP047409.1"/>
</dbReference>
<organism evidence="1 2">
    <name type="scientific">Lactobacillus johnsonii</name>
    <dbReference type="NCBI Taxonomy" id="33959"/>
    <lineage>
        <taxon>Bacteria</taxon>
        <taxon>Bacillati</taxon>
        <taxon>Bacillota</taxon>
        <taxon>Bacilli</taxon>
        <taxon>Lactobacillales</taxon>
        <taxon>Lactobacillaceae</taxon>
        <taxon>Lactobacillus</taxon>
    </lineage>
</organism>
<accession>A0A9X7TW41</accession>
<name>A0A9X7TW41_LACJH</name>
<evidence type="ECO:0000313" key="2">
    <source>
        <dbReference type="Proteomes" id="UP000510788"/>
    </source>
</evidence>
<gene>
    <name evidence="1" type="ORF">GTO82_07595</name>
</gene>
<protein>
    <submittedName>
        <fullName evidence="1">Uncharacterized protein</fullName>
    </submittedName>
</protein>
<dbReference type="Proteomes" id="UP000510788">
    <property type="component" value="Chromosome"/>
</dbReference>
<sequence length="433" mass="47388">MGNPQSQQPSISTNQSNTNTSNLGKVYVYQYTDDESRNGTLFAYTPTNDVTINGQHYASGLQIQGQYVYDKQYLDYTNTTTAGIFYNNNRVWGPNNSVYINTNWVNVIGFNIAISGATISEANTGSNFDIAIAVGNSKEFTYSWLTDSQMEDRIKSIYAWYVNNELSNEVAGSSSTNVYLKSGINKVSQMTSPVTVTHEETITDNGEIKMVYHVQIADSSIKLKGVIVPLTVSANGFTMPDDIKSYQEDLDKSATVDKNNYENTPNMGAATSNAALQEALQNTAHPLMTITNNVTGDTVPLPHTIDWNTWKAGISYGVNGDVTNSSDATNTRTAILEFINDTNPSNPITLTQATNNFQGPAEGKIVFSNATTTLENLEKQGYTLEKVVDNQTGKIITPPEGVSPTNLSAYSYGNLIDGPNEFTVIYIRQISRV</sequence>